<evidence type="ECO:0000259" key="7">
    <source>
        <dbReference type="PROSITE" id="PS50106"/>
    </source>
</evidence>
<evidence type="ECO:0000313" key="8">
    <source>
        <dbReference type="EMBL" id="VDK50042.1"/>
    </source>
</evidence>
<dbReference type="Gene3D" id="2.10.110.10">
    <property type="entry name" value="Cysteine Rich Protein"/>
    <property type="match status" value="1"/>
</dbReference>
<feature type="compositionally biased region" description="Basic and acidic residues" evidence="5">
    <location>
        <begin position="103"/>
        <end position="124"/>
    </location>
</feature>
<dbReference type="OrthoDB" id="15627at2759"/>
<evidence type="ECO:0000256" key="5">
    <source>
        <dbReference type="SAM" id="MobiDB-lite"/>
    </source>
</evidence>
<feature type="region of interest" description="Disordered" evidence="5">
    <location>
        <begin position="96"/>
        <end position="124"/>
    </location>
</feature>
<dbReference type="CDD" id="cd00136">
    <property type="entry name" value="PDZ_canonical"/>
    <property type="match status" value="1"/>
</dbReference>
<keyword evidence="3 4" id="KW-0440">LIM domain</keyword>
<dbReference type="InterPro" id="IPR001478">
    <property type="entry name" value="PDZ"/>
</dbReference>
<dbReference type="PROSITE" id="PS00478">
    <property type="entry name" value="LIM_DOMAIN_1"/>
    <property type="match status" value="1"/>
</dbReference>
<evidence type="ECO:0000259" key="6">
    <source>
        <dbReference type="PROSITE" id="PS50023"/>
    </source>
</evidence>
<dbReference type="CDD" id="cd08368">
    <property type="entry name" value="LIM"/>
    <property type="match status" value="1"/>
</dbReference>
<dbReference type="GO" id="GO:0001725">
    <property type="term" value="C:stress fiber"/>
    <property type="evidence" value="ECO:0007669"/>
    <property type="project" value="TreeGrafter"/>
</dbReference>
<gene>
    <name evidence="8" type="ORF">ASIM_LOCUS13577</name>
</gene>
<feature type="compositionally biased region" description="Polar residues" evidence="5">
    <location>
        <begin position="598"/>
        <end position="609"/>
    </location>
</feature>
<keyword evidence="2 4" id="KW-0862">Zinc</keyword>
<feature type="compositionally biased region" description="Basic and acidic residues" evidence="5">
    <location>
        <begin position="518"/>
        <end position="528"/>
    </location>
</feature>
<evidence type="ECO:0000313" key="9">
    <source>
        <dbReference type="Proteomes" id="UP000267096"/>
    </source>
</evidence>
<feature type="region of interest" description="Disordered" evidence="5">
    <location>
        <begin position="1"/>
        <end position="72"/>
    </location>
</feature>
<feature type="domain" description="PDZ" evidence="7">
    <location>
        <begin position="187"/>
        <end position="272"/>
    </location>
</feature>
<accession>A0A3P6QJ67</accession>
<dbReference type="SUPFAM" id="SSF50156">
    <property type="entry name" value="PDZ domain-like"/>
    <property type="match status" value="1"/>
</dbReference>
<dbReference type="SMART" id="SM00228">
    <property type="entry name" value="PDZ"/>
    <property type="match status" value="1"/>
</dbReference>
<keyword evidence="9" id="KW-1185">Reference proteome</keyword>
<dbReference type="PANTHER" id="PTHR15551">
    <property type="entry name" value="LIM DOMAIN ONLY 7"/>
    <property type="match status" value="1"/>
</dbReference>
<dbReference type="Gene3D" id="2.30.42.10">
    <property type="match status" value="1"/>
</dbReference>
<feature type="compositionally biased region" description="Basic and acidic residues" evidence="5">
    <location>
        <begin position="766"/>
        <end position="792"/>
    </location>
</feature>
<feature type="compositionally biased region" description="Low complexity" evidence="5">
    <location>
        <begin position="466"/>
        <end position="479"/>
    </location>
</feature>
<dbReference type="PROSITE" id="PS50106">
    <property type="entry name" value="PDZ"/>
    <property type="match status" value="1"/>
</dbReference>
<dbReference type="InterPro" id="IPR036034">
    <property type="entry name" value="PDZ_sf"/>
</dbReference>
<feature type="region of interest" description="Disordered" evidence="5">
    <location>
        <begin position="1137"/>
        <end position="1169"/>
    </location>
</feature>
<dbReference type="GO" id="GO:0051496">
    <property type="term" value="P:positive regulation of stress fiber assembly"/>
    <property type="evidence" value="ECO:0007669"/>
    <property type="project" value="TreeGrafter"/>
</dbReference>
<dbReference type="Pfam" id="PF00595">
    <property type="entry name" value="PDZ"/>
    <property type="match status" value="1"/>
</dbReference>
<feature type="region of interest" description="Disordered" evidence="5">
    <location>
        <begin position="743"/>
        <end position="804"/>
    </location>
</feature>
<dbReference type="Pfam" id="PF00412">
    <property type="entry name" value="LIM"/>
    <property type="match status" value="1"/>
</dbReference>
<dbReference type="SMART" id="SM00132">
    <property type="entry name" value="LIM"/>
    <property type="match status" value="1"/>
</dbReference>
<dbReference type="PROSITE" id="PS50023">
    <property type="entry name" value="LIM_DOMAIN_2"/>
    <property type="match status" value="1"/>
</dbReference>
<feature type="compositionally biased region" description="Basic and acidic residues" evidence="5">
    <location>
        <begin position="1053"/>
        <end position="1063"/>
    </location>
</feature>
<dbReference type="GO" id="GO:0046872">
    <property type="term" value="F:metal ion binding"/>
    <property type="evidence" value="ECO:0007669"/>
    <property type="project" value="UniProtKB-KW"/>
</dbReference>
<evidence type="ECO:0000256" key="1">
    <source>
        <dbReference type="ARBA" id="ARBA00022723"/>
    </source>
</evidence>
<evidence type="ECO:0000256" key="2">
    <source>
        <dbReference type="ARBA" id="ARBA00022833"/>
    </source>
</evidence>
<feature type="region of interest" description="Disordered" evidence="5">
    <location>
        <begin position="460"/>
        <end position="528"/>
    </location>
</feature>
<feature type="compositionally biased region" description="Polar residues" evidence="5">
    <location>
        <begin position="54"/>
        <end position="72"/>
    </location>
</feature>
<dbReference type="PANTHER" id="PTHR15551:SF3">
    <property type="entry name" value="LIM AND CALPONIN HOMOLOGY DOMAINS-CONTAINING PROTEIN 1"/>
    <property type="match status" value="1"/>
</dbReference>
<evidence type="ECO:0000256" key="3">
    <source>
        <dbReference type="ARBA" id="ARBA00023038"/>
    </source>
</evidence>
<dbReference type="GO" id="GO:0051893">
    <property type="term" value="P:regulation of focal adhesion assembly"/>
    <property type="evidence" value="ECO:0007669"/>
    <property type="project" value="TreeGrafter"/>
</dbReference>
<feature type="region of interest" description="Disordered" evidence="5">
    <location>
        <begin position="1012"/>
        <end position="1099"/>
    </location>
</feature>
<organism evidence="8 9">
    <name type="scientific">Anisakis simplex</name>
    <name type="common">Herring worm</name>
    <dbReference type="NCBI Taxonomy" id="6269"/>
    <lineage>
        <taxon>Eukaryota</taxon>
        <taxon>Metazoa</taxon>
        <taxon>Ecdysozoa</taxon>
        <taxon>Nematoda</taxon>
        <taxon>Chromadorea</taxon>
        <taxon>Rhabditida</taxon>
        <taxon>Spirurina</taxon>
        <taxon>Ascaridomorpha</taxon>
        <taxon>Ascaridoidea</taxon>
        <taxon>Anisakidae</taxon>
        <taxon>Anisakis</taxon>
        <taxon>Anisakis simplex complex</taxon>
    </lineage>
</organism>
<sequence length="1251" mass="138756">MEVELSREQTANVATLKYPASKQPNTNISSELHEPKQIQQQQHQIESFRQIQQSTQPSYTLSGASQVSPPTSSCVSYTSANLTFLKEKLSSSHQQLFEATSKTSDRTAKEEESEEKVKDSFSESAGKKFQENVTKTANSASAMNTVHVPLGNTFSGISSYRDESKDQFNRSVLNDENVTDDDVMIFNIDLGHHTTNPHKYFGFTVAGGKDKDSALRVETVIRGTPADECGLKAGDLILSINGESVEERYLQSVIRMIHEAARLGEVEVKIRRPPYETVKRDHIEGHNELETMVITSPRSTRQQHQECYNGDGLVSFDEKRSMFDRKTNDENIASSSYNQFKQLKKQKQQTFKWNPTSSVAPRALSTSTLQHQSNGPTPITDANAPLVDHQMSNINKLDAVTSSVRYGFQADHSAASSRPASTRSPSLSPYDDDCCADFEAAPRDRCSTFGSSTDSAIFESSLPFGSSLNSTRSSPRSNNADYRVTSMHDKPEPGKLSDFIPEVERNARQRNQQSYRGNEYDESYKRREQEDECGYTAAGLSPTSGIQPKVVRNYDVTPCRSATISPVQERRKQLEENREKSDSTDHGQELLPDDADQLNETQANTSSKPPNIPVGIGVASADDSNNPKLLPTMAGIRSLMASDDNITTRAHRGDIDEQAESQGHSTERLMSLTPCSWPESVTSTFSAIGDSTTEMMSGGSMGSRSSTIRSGVGVGGGDGGAHAASGAECCGSDKRVTFGWSETHEITPRQTQEIIYPVPNETKQTQPKDRLEERNASSPKSDKHSERMEEPKPAPSLNPPSTKPVEIIHPIRLLDQPANIDRTTSAGVAVSDKPLRITTREVREVEEQEEKITKVERRKETTQKKLHQPRRIPITPNLPRSHVVHLRCSSCNNLLSDSTPYHGSSSTARNVDHFSEDETFIRKEKQQHSYHPTKASSSSCDDDPPTVHATRHHRLNGGGGVTTKSYESLTERFYKTDVRTKCFVTKSLSPQRATITFNCETFDKPLDEFKQRARQHNTDPNRTRPKLIEATDSREWRQIIEQQRLPNAGDSSSRNRLDSDSKFRVVHSSSGSLKDTLMNSSSWSSQSSRPHPPTGITDATRLNRAELNASSESKLSKATAPTSILRTSVEVLHKFPEEVQSHSADSNETMPAKSFRSGRDENVAESKSNEHVVAVSGKNKCSHCGKELGRGAAMIIESLGLFYHLTCFRCYVCNTPLGNGRQGADVRVRDSKLHCQRCYSNDEAGLKFSQV</sequence>
<dbReference type="InterPro" id="IPR001781">
    <property type="entry name" value="Znf_LIM"/>
</dbReference>
<dbReference type="EMBL" id="UYRR01031435">
    <property type="protein sequence ID" value="VDK50042.1"/>
    <property type="molecule type" value="Genomic_DNA"/>
</dbReference>
<dbReference type="GO" id="GO:0032034">
    <property type="term" value="F:myosin II head/neck binding"/>
    <property type="evidence" value="ECO:0007669"/>
    <property type="project" value="TreeGrafter"/>
</dbReference>
<dbReference type="AlphaFoldDB" id="A0A3P6QJ67"/>
<feature type="compositionally biased region" description="Pro residues" evidence="5">
    <location>
        <begin position="793"/>
        <end position="802"/>
    </location>
</feature>
<feature type="compositionally biased region" description="Basic and acidic residues" evidence="5">
    <location>
        <begin position="1012"/>
        <end position="1038"/>
    </location>
</feature>
<feature type="compositionally biased region" description="Basic and acidic residues" evidence="5">
    <location>
        <begin position="1157"/>
        <end position="1169"/>
    </location>
</feature>
<protein>
    <submittedName>
        <fullName evidence="8">Uncharacterized protein</fullName>
    </submittedName>
</protein>
<feature type="compositionally biased region" description="Polar residues" evidence="5">
    <location>
        <begin position="1067"/>
        <end position="1079"/>
    </location>
</feature>
<evidence type="ECO:0000256" key="4">
    <source>
        <dbReference type="PROSITE-ProRule" id="PRU00125"/>
    </source>
</evidence>
<feature type="compositionally biased region" description="Low complexity" evidence="5">
    <location>
        <begin position="37"/>
        <end position="53"/>
    </location>
</feature>
<dbReference type="Proteomes" id="UP000267096">
    <property type="component" value="Unassembled WGS sequence"/>
</dbReference>
<feature type="compositionally biased region" description="Basic and acidic residues" evidence="5">
    <location>
        <begin position="568"/>
        <end position="588"/>
    </location>
</feature>
<reference evidence="8 9" key="1">
    <citation type="submission" date="2018-11" db="EMBL/GenBank/DDBJ databases">
        <authorList>
            <consortium name="Pathogen Informatics"/>
        </authorList>
    </citation>
    <scope>NUCLEOTIDE SEQUENCE [LARGE SCALE GENOMIC DNA]</scope>
</reference>
<name>A0A3P6QJ67_ANISI</name>
<feature type="region of interest" description="Disordered" evidence="5">
    <location>
        <begin position="562"/>
        <end position="627"/>
    </location>
</feature>
<keyword evidence="1 4" id="KW-0479">Metal-binding</keyword>
<feature type="region of interest" description="Disordered" evidence="5">
    <location>
        <begin position="922"/>
        <end position="963"/>
    </location>
</feature>
<feature type="domain" description="LIM zinc-binding" evidence="6">
    <location>
        <begin position="1179"/>
        <end position="1245"/>
    </location>
</feature>
<feature type="region of interest" description="Disordered" evidence="5">
    <location>
        <begin position="856"/>
        <end position="877"/>
    </location>
</feature>
<proteinExistence type="predicted"/>
<feature type="compositionally biased region" description="Basic and acidic residues" evidence="5">
    <location>
        <begin position="486"/>
        <end position="495"/>
    </location>
</feature>